<proteinExistence type="predicted"/>
<name>A0ACC6M8E7_9BACI</name>
<comment type="caution">
    <text evidence="1">The sequence shown here is derived from an EMBL/GenBank/DDBJ whole genome shotgun (WGS) entry which is preliminary data.</text>
</comment>
<dbReference type="Proteomes" id="UP001277972">
    <property type="component" value="Unassembled WGS sequence"/>
</dbReference>
<gene>
    <name evidence="1" type="ORF">SH601_14935</name>
</gene>
<dbReference type="EMBL" id="JAWZSR010000010">
    <property type="protein sequence ID" value="MDX8047263.1"/>
    <property type="molecule type" value="Genomic_DNA"/>
</dbReference>
<accession>A0ACC6M8E7</accession>
<reference evidence="1" key="1">
    <citation type="submission" date="2023-11" db="EMBL/GenBank/DDBJ databases">
        <title>Gracilibacillus pellucida a moderately halophilic bacterium isolated from saline soil in Xinjiang province.</title>
        <authorList>
            <person name="Zhang Z."/>
            <person name="Tan F."/>
            <person name="Wang Y."/>
            <person name="Xia M."/>
        </authorList>
    </citation>
    <scope>NUCLEOTIDE SEQUENCE</scope>
    <source>
        <strain evidence="1">S3-1-1</strain>
    </source>
</reference>
<keyword evidence="2" id="KW-1185">Reference proteome</keyword>
<evidence type="ECO:0000313" key="2">
    <source>
        <dbReference type="Proteomes" id="UP001277972"/>
    </source>
</evidence>
<protein>
    <submittedName>
        <fullName evidence="1">Tripartite tricarboxylate transporter substrate binding protein</fullName>
    </submittedName>
</protein>
<sequence>MKKILMTTILLLTIGLLAACGDDNTDAQNNGEEAAGFPEDNITIVVPYAAGGAGDVTIRMIADVASEHLDGQEIVVQNMEGGGGVIGQSYVAEADPDGYTLLEYSSSAASNSLIKETSFTAESFEPIATYSFEPELLVVSAESDIDDLHEFIEYTKENVISMNTSGFGTSHHIAPLVLMQDYDLNFDFIHTSGGGEQVQQLLGNHVESGFMGYGEAQDLIESGDIKPIGVMAEERMEQLPDVSTFKEEGIDLVYGPFRSIAAPAGTPQEVVDSLAEAFEEIINDEAFIQQMNDAGYEVTYGGPEELQAQSDTQVEFVEKVLDVIKDGAEE</sequence>
<organism evidence="1 2">
    <name type="scientific">Gracilibacillus pellucidus</name>
    <dbReference type="NCBI Taxonomy" id="3095368"/>
    <lineage>
        <taxon>Bacteria</taxon>
        <taxon>Bacillati</taxon>
        <taxon>Bacillota</taxon>
        <taxon>Bacilli</taxon>
        <taxon>Bacillales</taxon>
        <taxon>Bacillaceae</taxon>
        <taxon>Gracilibacillus</taxon>
    </lineage>
</organism>
<evidence type="ECO:0000313" key="1">
    <source>
        <dbReference type="EMBL" id="MDX8047263.1"/>
    </source>
</evidence>